<evidence type="ECO:0000256" key="3">
    <source>
        <dbReference type="ARBA" id="ARBA00055068"/>
    </source>
</evidence>
<keyword evidence="6" id="KW-0378">Hydrolase</keyword>
<reference evidence="6" key="1">
    <citation type="submission" date="2021-03" db="EMBL/GenBank/DDBJ databases">
        <title>novel species isolated from a fishpond in China.</title>
        <authorList>
            <person name="Lu H."/>
            <person name="Cai Z."/>
        </authorList>
    </citation>
    <scope>NUCLEOTIDE SEQUENCE</scope>
    <source>
        <strain evidence="6">JCM 30855</strain>
    </source>
</reference>
<dbReference type="Gene3D" id="3.40.50.880">
    <property type="match status" value="1"/>
</dbReference>
<organism evidence="6 7">
    <name type="scientific">Bowmanella dokdonensis</name>
    <dbReference type="NCBI Taxonomy" id="751969"/>
    <lineage>
        <taxon>Bacteria</taxon>
        <taxon>Pseudomonadati</taxon>
        <taxon>Pseudomonadota</taxon>
        <taxon>Gammaproteobacteria</taxon>
        <taxon>Alteromonadales</taxon>
        <taxon>Alteromonadaceae</taxon>
        <taxon>Bowmanella</taxon>
    </lineage>
</organism>
<evidence type="ECO:0000256" key="4">
    <source>
        <dbReference type="ARBA" id="ARBA00060634"/>
    </source>
</evidence>
<dbReference type="PANTHER" id="PTHR43235:SF1">
    <property type="entry name" value="GLUTAMINE AMIDOTRANSFERASE PB2B2.05-RELATED"/>
    <property type="match status" value="1"/>
</dbReference>
<gene>
    <name evidence="6" type="ORF">J0A66_20665</name>
</gene>
<dbReference type="EMBL" id="JAFKCV010000022">
    <property type="protein sequence ID" value="MBN7827656.1"/>
    <property type="molecule type" value="Genomic_DNA"/>
</dbReference>
<dbReference type="FunFam" id="3.40.50.880:FF:000030">
    <property type="entry name" value="Gamma-glutamyl-gamma-aminobutyrate hydrolase PuuD"/>
    <property type="match status" value="1"/>
</dbReference>
<comment type="function">
    <text evidence="3">Involved in the breakdown of putrescine via hydrolysis of the gamma-glutamyl linkage of gamma-glutamyl-gamma-aminobutyrate.</text>
</comment>
<name>A0A939ITP0_9ALTE</name>
<dbReference type="PANTHER" id="PTHR43235">
    <property type="entry name" value="GLUTAMINE AMIDOTRANSFERASE PB2B2.05-RELATED"/>
    <property type="match status" value="1"/>
</dbReference>
<dbReference type="SUPFAM" id="SSF52317">
    <property type="entry name" value="Class I glutamine amidotransferase-like"/>
    <property type="match status" value="1"/>
</dbReference>
<keyword evidence="7" id="KW-1185">Reference proteome</keyword>
<dbReference type="AlphaFoldDB" id="A0A939ITP0"/>
<proteinExistence type="inferred from homology"/>
<comment type="pathway">
    <text evidence="4">Amine and polyamine degradation; putrescine degradation; 4-aminobutanoate from putrescine: step 4/4.</text>
</comment>
<comment type="similarity">
    <text evidence="1">Belongs to the peptidase C26 family.</text>
</comment>
<dbReference type="GO" id="GO:0005829">
    <property type="term" value="C:cytosol"/>
    <property type="evidence" value="ECO:0007669"/>
    <property type="project" value="TreeGrafter"/>
</dbReference>
<accession>A0A939ITP0</accession>
<dbReference type="CDD" id="cd01745">
    <property type="entry name" value="GATase1_2"/>
    <property type="match status" value="1"/>
</dbReference>
<sequence length="265" mass="29717">MSQLNHTTPPLMIGICADVIQQGVHAYHQAGDKYIRALTYQQQDVAPVILPALFHELPAAARNKLLEGLDGIMLTGSYSNLHPSYYQESEQEGDDASRDPHRDASNWALLEQAMLKQLPILGICRGFQELNVYFGGTLHHRIHTVDGLMDHREDKSQPVDVQYGYAHEVQIAGQGWLTRWFSARDSIRVNSIHMQGVKTLGQGLQVEATAPDGLIEAFSRADYPFLLAVQWHPEWQPASYPDNARLIQGFVQACRDHKNGRSANL</sequence>
<comment type="caution">
    <text evidence="6">The sequence shown here is derived from an EMBL/GenBank/DDBJ whole genome shotgun (WGS) entry which is preliminary data.</text>
</comment>
<dbReference type="InterPro" id="IPR011697">
    <property type="entry name" value="Peptidase_C26"/>
</dbReference>
<evidence type="ECO:0000313" key="7">
    <source>
        <dbReference type="Proteomes" id="UP000664654"/>
    </source>
</evidence>
<dbReference type="EC" id="3.5.1.94" evidence="5"/>
<dbReference type="GO" id="GO:0033969">
    <property type="term" value="F:gamma-glutamyl-gamma-aminobutyrate hydrolase activity"/>
    <property type="evidence" value="ECO:0007669"/>
    <property type="project" value="UniProtKB-EC"/>
</dbReference>
<dbReference type="InterPro" id="IPR029062">
    <property type="entry name" value="Class_I_gatase-like"/>
</dbReference>
<comment type="catalytic activity">
    <reaction evidence="2">
        <text>4-(gamma-L-glutamylamino)butanoate + H2O = 4-aminobutanoate + L-glutamate</text>
        <dbReference type="Rhea" id="RHEA:19737"/>
        <dbReference type="ChEBI" id="CHEBI:15377"/>
        <dbReference type="ChEBI" id="CHEBI:29985"/>
        <dbReference type="ChEBI" id="CHEBI:58800"/>
        <dbReference type="ChEBI" id="CHEBI:59888"/>
        <dbReference type="EC" id="3.5.1.94"/>
    </reaction>
</comment>
<evidence type="ECO:0000256" key="1">
    <source>
        <dbReference type="ARBA" id="ARBA00011083"/>
    </source>
</evidence>
<evidence type="ECO:0000256" key="2">
    <source>
        <dbReference type="ARBA" id="ARBA00052718"/>
    </source>
</evidence>
<dbReference type="Pfam" id="PF07722">
    <property type="entry name" value="Peptidase_C26"/>
    <property type="match status" value="1"/>
</dbReference>
<evidence type="ECO:0000313" key="6">
    <source>
        <dbReference type="EMBL" id="MBN7827656.1"/>
    </source>
</evidence>
<dbReference type="PROSITE" id="PS51273">
    <property type="entry name" value="GATASE_TYPE_1"/>
    <property type="match status" value="1"/>
</dbReference>
<dbReference type="Proteomes" id="UP000664654">
    <property type="component" value="Unassembled WGS sequence"/>
</dbReference>
<dbReference type="InterPro" id="IPR044668">
    <property type="entry name" value="PuuD-like"/>
</dbReference>
<dbReference type="GO" id="GO:0006598">
    <property type="term" value="P:polyamine catabolic process"/>
    <property type="evidence" value="ECO:0007669"/>
    <property type="project" value="TreeGrafter"/>
</dbReference>
<evidence type="ECO:0000256" key="5">
    <source>
        <dbReference type="ARBA" id="ARBA00066788"/>
    </source>
</evidence>
<protein>
    <recommendedName>
        <fullName evidence="5">gamma-glutamyl-gamma-aminobutyrate hydrolase</fullName>
        <ecNumber evidence="5">3.5.1.94</ecNumber>
    </recommendedName>
</protein>
<dbReference type="RefSeq" id="WP_206575766.1">
    <property type="nucleotide sequence ID" value="NZ_JAFKCV010000022.1"/>
</dbReference>